<organism evidence="2 3">
    <name type="scientific">Euplotes crassus</name>
    <dbReference type="NCBI Taxonomy" id="5936"/>
    <lineage>
        <taxon>Eukaryota</taxon>
        <taxon>Sar</taxon>
        <taxon>Alveolata</taxon>
        <taxon>Ciliophora</taxon>
        <taxon>Intramacronucleata</taxon>
        <taxon>Spirotrichea</taxon>
        <taxon>Hypotrichia</taxon>
        <taxon>Euplotida</taxon>
        <taxon>Euplotidae</taxon>
        <taxon>Moneuplotes</taxon>
    </lineage>
</organism>
<proteinExistence type="predicted"/>
<keyword evidence="3" id="KW-1185">Reference proteome</keyword>
<comment type="caution">
    <text evidence="2">The sequence shown here is derived from an EMBL/GenBank/DDBJ whole genome shotgun (WGS) entry which is preliminary data.</text>
</comment>
<sequence length="413" mass="47741">MSFLIENDEFGDQPNVEFKNIPIHVTGKMGVNDLRFPEMQLDSQFDQDYQNIIHKKPVTLTNKSKKLKYGPSSVFNHLIKSSQFKAKEISSSVLKKHNMSTNIPFKFQPDSKTSLAPTVARFKARNQSIHSKNFDLIQNVYKTGLHQLEQEIDNKTKIGLSESISPSRILKRYKNSKISLKKKKLSLQGGDISIDYGIGPITRRAAPHNSRRTKADSKMSITGTLDSSKNLNSKSFTLRTNTKSVLEDNKAKLTKMMEFKDNAFLRKSVRKAAKSSIKYKLSSKSPYHRNNLRDLNPSLKSFSDRNSSKSNERPSPKYLNQILQRNYLKEMEKKVHEHGERLKKIPKTCKKFYWMPDLSIAGFATQSEIKKNFGIWNSKNGIKLEKERVIDWKNPQNINKPHREDQDYQIWKN</sequence>
<feature type="region of interest" description="Disordered" evidence="1">
    <location>
        <begin position="203"/>
        <end position="226"/>
    </location>
</feature>
<feature type="compositionally biased region" description="Basic and acidic residues" evidence="1">
    <location>
        <begin position="302"/>
        <end position="315"/>
    </location>
</feature>
<evidence type="ECO:0000256" key="1">
    <source>
        <dbReference type="SAM" id="MobiDB-lite"/>
    </source>
</evidence>
<name>A0AAD1U5U9_EUPCR</name>
<gene>
    <name evidence="2" type="ORF">ECRASSUSDP1_LOCUS4267</name>
</gene>
<dbReference type="Proteomes" id="UP001295684">
    <property type="component" value="Unassembled WGS sequence"/>
</dbReference>
<reference evidence="2" key="1">
    <citation type="submission" date="2023-07" db="EMBL/GenBank/DDBJ databases">
        <authorList>
            <consortium name="AG Swart"/>
            <person name="Singh M."/>
            <person name="Singh A."/>
            <person name="Seah K."/>
            <person name="Emmerich C."/>
        </authorList>
    </citation>
    <scope>NUCLEOTIDE SEQUENCE</scope>
    <source>
        <strain evidence="2">DP1</strain>
    </source>
</reference>
<dbReference type="EMBL" id="CAMPGE010004096">
    <property type="protein sequence ID" value="CAI2362937.1"/>
    <property type="molecule type" value="Genomic_DNA"/>
</dbReference>
<feature type="region of interest" description="Disordered" evidence="1">
    <location>
        <begin position="286"/>
        <end position="317"/>
    </location>
</feature>
<dbReference type="AlphaFoldDB" id="A0AAD1U5U9"/>
<accession>A0AAD1U5U9</accession>
<evidence type="ECO:0000313" key="3">
    <source>
        <dbReference type="Proteomes" id="UP001295684"/>
    </source>
</evidence>
<protein>
    <submittedName>
        <fullName evidence="2">Uncharacterized protein</fullName>
    </submittedName>
</protein>
<evidence type="ECO:0000313" key="2">
    <source>
        <dbReference type="EMBL" id="CAI2362937.1"/>
    </source>
</evidence>